<organism evidence="2 3">
    <name type="scientific">Kineococcus glutinatus</name>
    <dbReference type="NCBI Taxonomy" id="1070872"/>
    <lineage>
        <taxon>Bacteria</taxon>
        <taxon>Bacillati</taxon>
        <taxon>Actinomycetota</taxon>
        <taxon>Actinomycetes</taxon>
        <taxon>Kineosporiales</taxon>
        <taxon>Kineosporiaceae</taxon>
        <taxon>Kineococcus</taxon>
    </lineage>
</organism>
<keyword evidence="2" id="KW-0808">Transferase</keyword>
<protein>
    <submittedName>
        <fullName evidence="2">Polysaccharide pyruvyl transferase family protein</fullName>
    </submittedName>
</protein>
<keyword evidence="3" id="KW-1185">Reference proteome</keyword>
<evidence type="ECO:0000313" key="2">
    <source>
        <dbReference type="EMBL" id="GAA4989261.1"/>
    </source>
</evidence>
<feature type="domain" description="Polysaccharide pyruvyl transferase" evidence="1">
    <location>
        <begin position="191"/>
        <end position="228"/>
    </location>
</feature>
<reference evidence="3" key="1">
    <citation type="journal article" date="2019" name="Int. J. Syst. Evol. Microbiol.">
        <title>The Global Catalogue of Microorganisms (GCM) 10K type strain sequencing project: providing services to taxonomists for standard genome sequencing and annotation.</title>
        <authorList>
            <consortium name="The Broad Institute Genomics Platform"/>
            <consortium name="The Broad Institute Genome Sequencing Center for Infectious Disease"/>
            <person name="Wu L."/>
            <person name="Ma J."/>
        </authorList>
    </citation>
    <scope>NUCLEOTIDE SEQUENCE [LARGE SCALE GENOMIC DNA]</scope>
    <source>
        <strain evidence="3">JCM 18126</strain>
    </source>
</reference>
<evidence type="ECO:0000259" key="1">
    <source>
        <dbReference type="Pfam" id="PF04230"/>
    </source>
</evidence>
<sequence>MLVVGWSSPLHGESTAGDVLSAEAVCARLAAERVAFDTAWSPAMHRAYGPRGGLLLDDAVARAADYTHLVWACGPLTGRQVQELHEAFAHCRRLAVGVSVLDPADPAVTGFDVVVPRDAPGAPPQRDLAAAAPVPPLPLLGVFLTHGQGEYGAARRHEEVSAALGGWLAEQRCARLVLETRLDPRDWRLPATAEEVVAAVARTDAVVTTRLHGLVLALRAGVPAIAVDPVAGGAKVSAQARAWGWPALVGAQELLAGPGVLDEHLAWCLSGAGRAEAARCRDEAPGAGAAQLEALVAALRG</sequence>
<gene>
    <name evidence="2" type="ORF">GCM10023225_28280</name>
</gene>
<dbReference type="Proteomes" id="UP001501195">
    <property type="component" value="Unassembled WGS sequence"/>
</dbReference>
<comment type="caution">
    <text evidence="2">The sequence shown here is derived from an EMBL/GenBank/DDBJ whole genome shotgun (WGS) entry which is preliminary data.</text>
</comment>
<dbReference type="Pfam" id="PF04230">
    <property type="entry name" value="PS_pyruv_trans"/>
    <property type="match status" value="1"/>
</dbReference>
<accession>A0ABP9I7G4</accession>
<evidence type="ECO:0000313" key="3">
    <source>
        <dbReference type="Proteomes" id="UP001501195"/>
    </source>
</evidence>
<dbReference type="GO" id="GO:0016740">
    <property type="term" value="F:transferase activity"/>
    <property type="evidence" value="ECO:0007669"/>
    <property type="project" value="UniProtKB-KW"/>
</dbReference>
<name>A0ABP9I7G4_9ACTN</name>
<dbReference type="EMBL" id="BAABIL010000477">
    <property type="protein sequence ID" value="GAA4989261.1"/>
    <property type="molecule type" value="Genomic_DNA"/>
</dbReference>
<proteinExistence type="predicted"/>
<dbReference type="InterPro" id="IPR007345">
    <property type="entry name" value="Polysacch_pyruvyl_Trfase"/>
</dbReference>